<protein>
    <recommendedName>
        <fullName evidence="5">Ribosome maturation factor RimM</fullName>
    </recommendedName>
</protein>
<dbReference type="PANTHER" id="PTHR33692">
    <property type="entry name" value="RIBOSOME MATURATION FACTOR RIMM"/>
    <property type="match status" value="1"/>
</dbReference>
<evidence type="ECO:0000259" key="6">
    <source>
        <dbReference type="Pfam" id="PF01782"/>
    </source>
</evidence>
<dbReference type="HAMAP" id="MF_00014">
    <property type="entry name" value="Ribosome_mat_RimM"/>
    <property type="match status" value="1"/>
</dbReference>
<dbReference type="AlphaFoldDB" id="A0A0R0CSB1"/>
<keyword evidence="9" id="KW-1185">Reference proteome</keyword>
<dbReference type="InterPro" id="IPR009000">
    <property type="entry name" value="Transl_B-barrel_sf"/>
</dbReference>
<keyword evidence="2 5" id="KW-0690">Ribosome biogenesis</keyword>
<comment type="domain">
    <text evidence="5">The PRC barrel domain binds ribosomal protein uS19.</text>
</comment>
<evidence type="ECO:0000259" key="7">
    <source>
        <dbReference type="Pfam" id="PF24986"/>
    </source>
</evidence>
<dbReference type="InterPro" id="IPR056792">
    <property type="entry name" value="PRC_RimM"/>
</dbReference>
<dbReference type="GO" id="GO:0006364">
    <property type="term" value="P:rRNA processing"/>
    <property type="evidence" value="ECO:0007669"/>
    <property type="project" value="UniProtKB-UniRule"/>
</dbReference>
<dbReference type="SUPFAM" id="SSF50447">
    <property type="entry name" value="Translation proteins"/>
    <property type="match status" value="1"/>
</dbReference>
<evidence type="ECO:0000256" key="4">
    <source>
        <dbReference type="ARBA" id="ARBA00023186"/>
    </source>
</evidence>
<dbReference type="GO" id="GO:0005840">
    <property type="term" value="C:ribosome"/>
    <property type="evidence" value="ECO:0007669"/>
    <property type="project" value="InterPro"/>
</dbReference>
<accession>A0A0R0CSB1</accession>
<dbReference type="RefSeq" id="WP_042612634.1">
    <property type="nucleotide sequence ID" value="NZ_LDJK01000066.1"/>
</dbReference>
<evidence type="ECO:0000313" key="8">
    <source>
        <dbReference type="EMBL" id="KRG72777.1"/>
    </source>
</evidence>
<evidence type="ECO:0000256" key="1">
    <source>
        <dbReference type="ARBA" id="ARBA00022490"/>
    </source>
</evidence>
<dbReference type="Gene3D" id="2.40.30.60">
    <property type="entry name" value="RimM"/>
    <property type="match status" value="1"/>
</dbReference>
<dbReference type="EMBL" id="LDJK01000066">
    <property type="protein sequence ID" value="KRG72777.1"/>
    <property type="molecule type" value="Genomic_DNA"/>
</dbReference>
<keyword evidence="4 5" id="KW-0143">Chaperone</keyword>
<evidence type="ECO:0000256" key="2">
    <source>
        <dbReference type="ARBA" id="ARBA00022517"/>
    </source>
</evidence>
<keyword evidence="3 5" id="KW-0698">rRNA processing</keyword>
<dbReference type="InterPro" id="IPR002676">
    <property type="entry name" value="RimM_N"/>
</dbReference>
<comment type="caution">
    <text evidence="8">The sequence shown here is derived from an EMBL/GenBank/DDBJ whole genome shotgun (WGS) entry which is preliminary data.</text>
</comment>
<dbReference type="Pfam" id="PF24986">
    <property type="entry name" value="PRC_RimM"/>
    <property type="match status" value="1"/>
</dbReference>
<feature type="domain" description="Ribosome maturation factor RimM PRC barrel" evidence="7">
    <location>
        <begin position="103"/>
        <end position="168"/>
    </location>
</feature>
<dbReference type="NCBIfam" id="TIGR02273">
    <property type="entry name" value="16S_RimM"/>
    <property type="match status" value="1"/>
</dbReference>
<dbReference type="InterPro" id="IPR011033">
    <property type="entry name" value="PRC_barrel-like_sf"/>
</dbReference>
<sequence length="170" mass="19097">MKDIERRILLGRVAGAFGVRGELKLESWTEPRSAIFNYQPWIVVSPSGQESTVSGVRGRDTGKHLIARFPDVDDRDVVEAMRGTEVYVARSSLPPPKPDEYYWVDLEGLDVKTVEGVSLGQVSHLFSTGSNDVLVTRGDRERMIPFVQPEFVKSVDFDANLVIVDWDPDF</sequence>
<reference evidence="8 9" key="1">
    <citation type="submission" date="2015-05" db="EMBL/GenBank/DDBJ databases">
        <title>Genome sequencing and analysis of members of genus Stenotrophomonas.</title>
        <authorList>
            <person name="Patil P.P."/>
            <person name="Midha S."/>
            <person name="Patil P.B."/>
        </authorList>
    </citation>
    <scope>NUCLEOTIDE SEQUENCE [LARGE SCALE GENOMIC DNA]</scope>
    <source>
        <strain evidence="8 9">DSM 21508</strain>
    </source>
</reference>
<organism evidence="8 9">
    <name type="scientific">Stenotrophomonas chelatiphaga</name>
    <dbReference type="NCBI Taxonomy" id="517011"/>
    <lineage>
        <taxon>Bacteria</taxon>
        <taxon>Pseudomonadati</taxon>
        <taxon>Pseudomonadota</taxon>
        <taxon>Gammaproteobacteria</taxon>
        <taxon>Lysobacterales</taxon>
        <taxon>Lysobacteraceae</taxon>
        <taxon>Stenotrophomonas</taxon>
    </lineage>
</organism>
<dbReference type="Gene3D" id="2.30.30.240">
    <property type="entry name" value="PRC-barrel domain"/>
    <property type="match status" value="1"/>
</dbReference>
<gene>
    <name evidence="5" type="primary">rimM</name>
    <name evidence="8" type="ORF">ABB28_13985</name>
</gene>
<comment type="function">
    <text evidence="5">An accessory protein needed during the final step in the assembly of 30S ribosomal subunit, possibly for assembly of the head region. Essential for efficient processing of 16S rRNA. May be needed both before and after RbfA during the maturation of 16S rRNA. It has affinity for free ribosomal 30S subunits but not for 70S ribosomes.</text>
</comment>
<dbReference type="PANTHER" id="PTHR33692:SF1">
    <property type="entry name" value="RIBOSOME MATURATION FACTOR RIMM"/>
    <property type="match status" value="1"/>
</dbReference>
<comment type="similarity">
    <text evidence="5">Belongs to the RimM family.</text>
</comment>
<dbReference type="SUPFAM" id="SSF50346">
    <property type="entry name" value="PRC-barrel domain"/>
    <property type="match status" value="1"/>
</dbReference>
<name>A0A0R0CSB1_9GAMM</name>
<comment type="subunit">
    <text evidence="5">Binds ribosomal protein uS19.</text>
</comment>
<dbReference type="GO" id="GO:0042274">
    <property type="term" value="P:ribosomal small subunit biogenesis"/>
    <property type="evidence" value="ECO:0007669"/>
    <property type="project" value="UniProtKB-UniRule"/>
</dbReference>
<dbReference type="InterPro" id="IPR011961">
    <property type="entry name" value="RimM"/>
</dbReference>
<evidence type="ECO:0000313" key="9">
    <source>
        <dbReference type="Proteomes" id="UP000051386"/>
    </source>
</evidence>
<dbReference type="Pfam" id="PF01782">
    <property type="entry name" value="RimM"/>
    <property type="match status" value="1"/>
</dbReference>
<dbReference type="InterPro" id="IPR036976">
    <property type="entry name" value="RimM_N_sf"/>
</dbReference>
<comment type="subcellular location">
    <subcellularLocation>
        <location evidence="5">Cytoplasm</location>
    </subcellularLocation>
</comment>
<dbReference type="GO" id="GO:0005737">
    <property type="term" value="C:cytoplasm"/>
    <property type="evidence" value="ECO:0007669"/>
    <property type="project" value="UniProtKB-SubCell"/>
</dbReference>
<dbReference type="Proteomes" id="UP000051386">
    <property type="component" value="Unassembled WGS sequence"/>
</dbReference>
<proteinExistence type="inferred from homology"/>
<feature type="domain" description="RimM N-terminal" evidence="6">
    <location>
        <begin position="10"/>
        <end position="91"/>
    </location>
</feature>
<evidence type="ECO:0000256" key="3">
    <source>
        <dbReference type="ARBA" id="ARBA00022552"/>
    </source>
</evidence>
<evidence type="ECO:0000256" key="5">
    <source>
        <dbReference type="HAMAP-Rule" id="MF_00014"/>
    </source>
</evidence>
<keyword evidence="1 5" id="KW-0963">Cytoplasm</keyword>
<dbReference type="GO" id="GO:0043022">
    <property type="term" value="F:ribosome binding"/>
    <property type="evidence" value="ECO:0007669"/>
    <property type="project" value="InterPro"/>
</dbReference>
<dbReference type="PATRIC" id="fig|517011.3.peg.2718"/>